<evidence type="ECO:0000259" key="1">
    <source>
        <dbReference type="PROSITE" id="PS50815"/>
    </source>
</evidence>
<evidence type="ECO:0000313" key="2">
    <source>
        <dbReference type="Proteomes" id="UP000694888"/>
    </source>
</evidence>
<evidence type="ECO:0000313" key="3">
    <source>
        <dbReference type="RefSeq" id="XP_005108403.1"/>
    </source>
</evidence>
<feature type="domain" description="HORMA" evidence="1">
    <location>
        <begin position="8"/>
        <end position="199"/>
    </location>
</feature>
<dbReference type="InterPro" id="IPR003511">
    <property type="entry name" value="HORMA_dom"/>
</dbReference>
<dbReference type="PANTHER" id="PTHR11842:SF10">
    <property type="entry name" value="MITOTIC SPINDLE ASSEMBLY CHECKPOINT PROTEIN MAD2B"/>
    <property type="match status" value="1"/>
</dbReference>
<dbReference type="PANTHER" id="PTHR11842">
    <property type="entry name" value="MITOTIC SPINDLE ASSEMBLY CHECKPOINT PROTEIN MAD2"/>
    <property type="match status" value="1"/>
</dbReference>
<dbReference type="Pfam" id="PF02301">
    <property type="entry name" value="HORMA"/>
    <property type="match status" value="1"/>
</dbReference>
<dbReference type="InterPro" id="IPR045091">
    <property type="entry name" value="Mad2-like"/>
</dbReference>
<dbReference type="GeneID" id="101855523"/>
<reference evidence="3" key="1">
    <citation type="submission" date="2025-08" db="UniProtKB">
        <authorList>
            <consortium name="RefSeq"/>
        </authorList>
    </citation>
    <scope>IDENTIFICATION</scope>
</reference>
<sequence>MSGHSEEKLNVDIIVEFLEVAIHCILYNRNLYPQGVFEKKIKYNVPVQMCLHPDVCAYVGHIIQSLKLLLAEGKVEKVAVVILQEDTGLPVEKFVFEVSDLKEKWRETDPHLFRVEQALRGFLLKLNVSDGLLMTSSTATTWTIHAHTKDSTLSSAEEKLIQMDFPWTEADEQQQKIPNAKIIPVKSVSTDIFDMQLYVEEGGDPLS</sequence>
<dbReference type="Gene3D" id="3.30.900.10">
    <property type="entry name" value="HORMA domain"/>
    <property type="match status" value="1"/>
</dbReference>
<name>A0ABM0K4A5_APLCA</name>
<keyword evidence="2" id="KW-1185">Reference proteome</keyword>
<proteinExistence type="predicted"/>
<accession>A0ABM0K4A5</accession>
<gene>
    <name evidence="3" type="primary">LOC101855523</name>
</gene>
<dbReference type="SUPFAM" id="SSF56019">
    <property type="entry name" value="The spindle assembly checkpoint protein mad2"/>
    <property type="match status" value="1"/>
</dbReference>
<organism evidence="2 3">
    <name type="scientific">Aplysia californica</name>
    <name type="common">California sea hare</name>
    <dbReference type="NCBI Taxonomy" id="6500"/>
    <lineage>
        <taxon>Eukaryota</taxon>
        <taxon>Metazoa</taxon>
        <taxon>Spiralia</taxon>
        <taxon>Lophotrochozoa</taxon>
        <taxon>Mollusca</taxon>
        <taxon>Gastropoda</taxon>
        <taxon>Heterobranchia</taxon>
        <taxon>Euthyneura</taxon>
        <taxon>Tectipleura</taxon>
        <taxon>Aplysiida</taxon>
        <taxon>Aplysioidea</taxon>
        <taxon>Aplysiidae</taxon>
        <taxon>Aplysia</taxon>
    </lineage>
</organism>
<dbReference type="RefSeq" id="XP_005108403.1">
    <property type="nucleotide sequence ID" value="XM_005108346.3"/>
</dbReference>
<dbReference type="PROSITE" id="PS50815">
    <property type="entry name" value="HORMA"/>
    <property type="match status" value="1"/>
</dbReference>
<protein>
    <submittedName>
        <fullName evidence="3">Mitotic spindle assembly checkpoint protein MAD2B</fullName>
    </submittedName>
</protein>
<dbReference type="InterPro" id="IPR036570">
    <property type="entry name" value="HORMA_dom_sf"/>
</dbReference>
<dbReference type="Proteomes" id="UP000694888">
    <property type="component" value="Unplaced"/>
</dbReference>